<dbReference type="RefSeq" id="WP_010570206.1">
    <property type="nucleotide sequence ID" value="NZ_AHMO02000002.1"/>
</dbReference>
<dbReference type="EMBL" id="AHMO02000002">
    <property type="protein sequence ID" value="EQA47334.1"/>
    <property type="molecule type" value="Genomic_DNA"/>
</dbReference>
<dbReference type="OrthoDB" id="1495193at2"/>
<sequence>MCEHKNIPDRLHTNGKKEDQDFGLFEKLYRRFPPGIPRNNKNGRYVIDSDELSLNREKYSNDPTDVLFRTTTGDYLSDYGILQFSVELFSNLNLQHDTEEILFTFKIAHKPEACMYPHSIIVPYKNGKQVDRISSNFIKTAYREKLWTFAKSFIIRESSPPSVDSEVNTY</sequence>
<keyword evidence="2" id="KW-1185">Reference proteome</keyword>
<name>T0GKL4_9LEPT</name>
<dbReference type="Proteomes" id="UP000015454">
    <property type="component" value="Unassembled WGS sequence"/>
</dbReference>
<proteinExistence type="predicted"/>
<organism evidence="1 2">
    <name type="scientific">Leptospira broomii serovar Hurstbridge str. 5399</name>
    <dbReference type="NCBI Taxonomy" id="1049789"/>
    <lineage>
        <taxon>Bacteria</taxon>
        <taxon>Pseudomonadati</taxon>
        <taxon>Spirochaetota</taxon>
        <taxon>Spirochaetia</taxon>
        <taxon>Leptospirales</taxon>
        <taxon>Leptospiraceae</taxon>
        <taxon>Leptospira</taxon>
    </lineage>
</organism>
<accession>T0GKL4</accession>
<protein>
    <submittedName>
        <fullName evidence="1">Uncharacterized protein</fullName>
    </submittedName>
</protein>
<reference evidence="1" key="1">
    <citation type="submission" date="2013-05" db="EMBL/GenBank/DDBJ databases">
        <authorList>
            <person name="Harkins D.M."/>
            <person name="Durkin A.S."/>
            <person name="Brinkac L.M."/>
            <person name="Haft D.H."/>
            <person name="Selengut J.D."/>
            <person name="Sanka R."/>
            <person name="DePew J."/>
            <person name="Purushe J."/>
            <person name="Hartskeerl R.A."/>
            <person name="Ahmed A."/>
            <person name="van der Linden H."/>
            <person name="Goris M.G.A."/>
            <person name="Vinetz J.M."/>
            <person name="Sutton G.G."/>
            <person name="Nierman W.C."/>
            <person name="Fouts D.E."/>
        </authorList>
    </citation>
    <scope>NUCLEOTIDE SEQUENCE [LARGE SCALE GENOMIC DNA]</scope>
    <source>
        <strain evidence="1">5399</strain>
    </source>
</reference>
<evidence type="ECO:0000313" key="2">
    <source>
        <dbReference type="Proteomes" id="UP000015454"/>
    </source>
</evidence>
<gene>
    <name evidence="1" type="ORF">LEP1GSC050_1807</name>
</gene>
<comment type="caution">
    <text evidence="1">The sequence shown here is derived from an EMBL/GenBank/DDBJ whole genome shotgun (WGS) entry which is preliminary data.</text>
</comment>
<dbReference type="AlphaFoldDB" id="T0GKL4"/>
<dbReference type="STRING" id="1049789.LEP1GSC050_1807"/>
<evidence type="ECO:0000313" key="1">
    <source>
        <dbReference type="EMBL" id="EQA47334.1"/>
    </source>
</evidence>